<dbReference type="Proteomes" id="UP001176940">
    <property type="component" value="Unassembled WGS sequence"/>
</dbReference>
<gene>
    <name evidence="1" type="ORF">RIMI_LOCUS5641392</name>
</gene>
<accession>A0ABN9L5K8</accession>
<name>A0ABN9L5K8_9NEOB</name>
<comment type="caution">
    <text evidence="1">The sequence shown here is derived from an EMBL/GenBank/DDBJ whole genome shotgun (WGS) entry which is preliminary data.</text>
</comment>
<sequence>MAAVMKHRVGSSFCESTWFPPF</sequence>
<evidence type="ECO:0000313" key="2">
    <source>
        <dbReference type="Proteomes" id="UP001176940"/>
    </source>
</evidence>
<evidence type="ECO:0000313" key="1">
    <source>
        <dbReference type="EMBL" id="CAJ0933742.1"/>
    </source>
</evidence>
<reference evidence="1" key="1">
    <citation type="submission" date="2023-07" db="EMBL/GenBank/DDBJ databases">
        <authorList>
            <person name="Stuckert A."/>
        </authorList>
    </citation>
    <scope>NUCLEOTIDE SEQUENCE</scope>
</reference>
<dbReference type="EMBL" id="CAUEEQ010009760">
    <property type="protein sequence ID" value="CAJ0933742.1"/>
    <property type="molecule type" value="Genomic_DNA"/>
</dbReference>
<protein>
    <submittedName>
        <fullName evidence="1">Uncharacterized protein</fullName>
    </submittedName>
</protein>
<keyword evidence="2" id="KW-1185">Reference proteome</keyword>
<organism evidence="1 2">
    <name type="scientific">Ranitomeya imitator</name>
    <name type="common">mimic poison frog</name>
    <dbReference type="NCBI Taxonomy" id="111125"/>
    <lineage>
        <taxon>Eukaryota</taxon>
        <taxon>Metazoa</taxon>
        <taxon>Chordata</taxon>
        <taxon>Craniata</taxon>
        <taxon>Vertebrata</taxon>
        <taxon>Euteleostomi</taxon>
        <taxon>Amphibia</taxon>
        <taxon>Batrachia</taxon>
        <taxon>Anura</taxon>
        <taxon>Neobatrachia</taxon>
        <taxon>Hyloidea</taxon>
        <taxon>Dendrobatidae</taxon>
        <taxon>Dendrobatinae</taxon>
        <taxon>Ranitomeya</taxon>
    </lineage>
</organism>
<proteinExistence type="predicted"/>